<protein>
    <submittedName>
        <fullName evidence="3">Uncharacterized protein</fullName>
    </submittedName>
</protein>
<dbReference type="InterPro" id="IPR001969">
    <property type="entry name" value="Aspartic_peptidase_AS"/>
</dbReference>
<proteinExistence type="predicted"/>
<keyword evidence="1" id="KW-0064">Aspartyl protease</keyword>
<dbReference type="Proteomes" id="UP000078561">
    <property type="component" value="Unassembled WGS sequence"/>
</dbReference>
<organism evidence="3">
    <name type="scientific">Absidia glauca</name>
    <name type="common">Pin mould</name>
    <dbReference type="NCBI Taxonomy" id="4829"/>
    <lineage>
        <taxon>Eukaryota</taxon>
        <taxon>Fungi</taxon>
        <taxon>Fungi incertae sedis</taxon>
        <taxon>Mucoromycota</taxon>
        <taxon>Mucoromycotina</taxon>
        <taxon>Mucoromycetes</taxon>
        <taxon>Mucorales</taxon>
        <taxon>Cunninghamellaceae</taxon>
        <taxon>Absidia</taxon>
    </lineage>
</organism>
<dbReference type="Gene3D" id="2.40.70.10">
    <property type="entry name" value="Acid Proteases"/>
    <property type="match status" value="1"/>
</dbReference>
<evidence type="ECO:0000313" key="4">
    <source>
        <dbReference type="Proteomes" id="UP000078561"/>
    </source>
</evidence>
<dbReference type="OrthoDB" id="5597136at2759"/>
<evidence type="ECO:0000256" key="1">
    <source>
        <dbReference type="ARBA" id="ARBA00022750"/>
    </source>
</evidence>
<dbReference type="AlphaFoldDB" id="A0A168P2V9"/>
<keyword evidence="4" id="KW-1185">Reference proteome</keyword>
<dbReference type="GO" id="GO:0004190">
    <property type="term" value="F:aspartic-type endopeptidase activity"/>
    <property type="evidence" value="ECO:0007669"/>
    <property type="project" value="UniProtKB-KW"/>
</dbReference>
<gene>
    <name evidence="3" type="primary">ABSGL_07413.1 scaffold 8789</name>
</gene>
<sequence>MSGLVPLPLDFVSLGGLSTVCLYLADTTPVHAPSFNIWQAFKETKAPLSMADWFSIDKSAYKNVRDGLRYLHGRSVKSGGAAPMVVGDAAVMNGEDDVLVGSTGAVDGAPGYDSDSDDSWLSDGEVDRGAAEDGYETDDTEYFYPYDYNKMRSSKSFCAPIVIGSTVVNAVFDSGASVSVIGSDWAQKLELSAIRAAGKLRPEHMRTKTNGLCLLGMLWFTTYGIKQDLKQCVLVIPTKNNTELMELYGDYLNPTSGAGGECASHDIPLVPGATPITSKPFRLTWFKAYGVKQDYQHGLLSLPTTNGADYAAADYTLYGNWIKWSNRYGCHRCGHWR</sequence>
<dbReference type="PROSITE" id="PS00141">
    <property type="entry name" value="ASP_PROTEASE"/>
    <property type="match status" value="1"/>
</dbReference>
<reference evidence="3" key="1">
    <citation type="submission" date="2016-04" db="EMBL/GenBank/DDBJ databases">
        <authorList>
            <person name="Evans L.H."/>
            <person name="Alamgir A."/>
            <person name="Owens N."/>
            <person name="Weber N.D."/>
            <person name="Virtaneva K."/>
            <person name="Barbian K."/>
            <person name="Babar A."/>
            <person name="Rosenke K."/>
        </authorList>
    </citation>
    <scope>NUCLEOTIDE SEQUENCE [LARGE SCALE GENOMIC DNA]</scope>
    <source>
        <strain evidence="3">CBS 101.48</strain>
    </source>
</reference>
<dbReference type="STRING" id="4829.A0A168P2V9"/>
<accession>A0A168P2V9</accession>
<keyword evidence="1" id="KW-0645">Protease</keyword>
<keyword evidence="1" id="KW-0378">Hydrolase</keyword>
<dbReference type="SUPFAM" id="SSF50630">
    <property type="entry name" value="Acid proteases"/>
    <property type="match status" value="1"/>
</dbReference>
<evidence type="ECO:0000313" key="3">
    <source>
        <dbReference type="EMBL" id="SAM01670.1"/>
    </source>
</evidence>
<dbReference type="GO" id="GO:0006508">
    <property type="term" value="P:proteolysis"/>
    <property type="evidence" value="ECO:0007669"/>
    <property type="project" value="InterPro"/>
</dbReference>
<feature type="region of interest" description="Disordered" evidence="2">
    <location>
        <begin position="105"/>
        <end position="132"/>
    </location>
</feature>
<dbReference type="EMBL" id="LT553539">
    <property type="protein sequence ID" value="SAM01670.1"/>
    <property type="molecule type" value="Genomic_DNA"/>
</dbReference>
<dbReference type="InParanoid" id="A0A168P2V9"/>
<evidence type="ECO:0000256" key="2">
    <source>
        <dbReference type="SAM" id="MobiDB-lite"/>
    </source>
</evidence>
<dbReference type="InterPro" id="IPR021109">
    <property type="entry name" value="Peptidase_aspartic_dom_sf"/>
</dbReference>
<name>A0A168P2V9_ABSGL</name>